<dbReference type="CDD" id="cd06261">
    <property type="entry name" value="TM_PBP2"/>
    <property type="match status" value="1"/>
</dbReference>
<sequence length="227" mass="25400">MTNIQLESFISPIIISLKVAFTASIVVFLFSIPIAFIMARKKFPGKAILETVFMLPLVLPPTVVGFLLLIILGRNSWVGQAIEWIFRQPVVFTWWAAVVAAVVVSFPLVYQTLKSGFSSVENEIENAARNSGASEWQVIRYITIPLSLKFFISAYILGFARGLGEFGATIMIAGNIPNKTQTIATAIFLATETGDMTLVWLWVLSIVVISFMMLWFVNRSNYEYKNE</sequence>
<evidence type="ECO:0000259" key="11">
    <source>
        <dbReference type="PROSITE" id="PS50928"/>
    </source>
</evidence>
<comment type="similarity">
    <text evidence="2 10">Belongs to the binding-protein-dependent transport system permease family. CysTW subfamily.</text>
</comment>
<evidence type="ECO:0000256" key="10">
    <source>
        <dbReference type="RuleBase" id="RU365097"/>
    </source>
</evidence>
<dbReference type="GO" id="GO:0005886">
    <property type="term" value="C:plasma membrane"/>
    <property type="evidence" value="ECO:0007669"/>
    <property type="project" value="UniProtKB-SubCell"/>
</dbReference>
<dbReference type="AlphaFoldDB" id="A0A6N9Q2P3"/>
<keyword evidence="6 9" id="KW-0812">Transmembrane</keyword>
<evidence type="ECO:0000256" key="2">
    <source>
        <dbReference type="ARBA" id="ARBA00007069"/>
    </source>
</evidence>
<dbReference type="Gene3D" id="1.10.3720.10">
    <property type="entry name" value="MetI-like"/>
    <property type="match status" value="1"/>
</dbReference>
<name>A0A6N9Q2P3_9BACL</name>
<dbReference type="Proteomes" id="UP000448943">
    <property type="component" value="Unassembled WGS sequence"/>
</dbReference>
<feature type="transmembrane region" description="Helical" evidence="9">
    <location>
        <begin position="138"/>
        <end position="157"/>
    </location>
</feature>
<feature type="domain" description="ABC transmembrane type-1" evidence="11">
    <location>
        <begin position="13"/>
        <end position="217"/>
    </location>
</feature>
<dbReference type="GO" id="GO:0015098">
    <property type="term" value="F:molybdate ion transmembrane transporter activity"/>
    <property type="evidence" value="ECO:0007669"/>
    <property type="project" value="UniProtKB-UniRule"/>
</dbReference>
<evidence type="ECO:0000256" key="7">
    <source>
        <dbReference type="ARBA" id="ARBA00022989"/>
    </source>
</evidence>
<keyword evidence="3 9" id="KW-0813">Transport</keyword>
<keyword evidence="5 10" id="KW-0500">Molybdenum</keyword>
<comment type="function">
    <text evidence="10">Part of the binding-protein-dependent transport system for molybdenum; probably responsible for the translocation of the substrate across the membrane.</text>
</comment>
<protein>
    <recommendedName>
        <fullName evidence="10">Molybdenum transport system permease</fullName>
    </recommendedName>
</protein>
<keyword evidence="7 9" id="KW-1133">Transmembrane helix</keyword>
<dbReference type="InterPro" id="IPR035906">
    <property type="entry name" value="MetI-like_sf"/>
</dbReference>
<comment type="subcellular location">
    <subcellularLocation>
        <location evidence="1 9">Cell membrane</location>
        <topology evidence="1 9">Multi-pass membrane protein</topology>
    </subcellularLocation>
</comment>
<evidence type="ECO:0000256" key="5">
    <source>
        <dbReference type="ARBA" id="ARBA00022505"/>
    </source>
</evidence>
<keyword evidence="8 9" id="KW-0472">Membrane</keyword>
<proteinExistence type="inferred from homology"/>
<evidence type="ECO:0000256" key="6">
    <source>
        <dbReference type="ARBA" id="ARBA00022692"/>
    </source>
</evidence>
<dbReference type="OrthoDB" id="9795403at2"/>
<dbReference type="PANTHER" id="PTHR30183">
    <property type="entry name" value="MOLYBDENUM TRANSPORT SYSTEM PERMEASE PROTEIN MODB"/>
    <property type="match status" value="1"/>
</dbReference>
<gene>
    <name evidence="12" type="primary">modB</name>
    <name evidence="12" type="ORF">ERL59_07540</name>
</gene>
<dbReference type="InterPro" id="IPR011867">
    <property type="entry name" value="ModB_ABC"/>
</dbReference>
<evidence type="ECO:0000256" key="3">
    <source>
        <dbReference type="ARBA" id="ARBA00022448"/>
    </source>
</evidence>
<dbReference type="RefSeq" id="WP_160645604.1">
    <property type="nucleotide sequence ID" value="NZ_SIJB01000018.1"/>
</dbReference>
<reference evidence="12 13" key="1">
    <citation type="submission" date="2019-01" db="EMBL/GenBank/DDBJ databases">
        <title>Chengkuizengella sp. nov., isolated from deep-sea sediment of East Pacific Ocean.</title>
        <authorList>
            <person name="Yang J."/>
            <person name="Lai Q."/>
            <person name="Shao Z."/>
        </authorList>
    </citation>
    <scope>NUCLEOTIDE SEQUENCE [LARGE SCALE GENOMIC DNA]</scope>
    <source>
        <strain evidence="12 13">YPA3-1-1</strain>
    </source>
</reference>
<keyword evidence="4 10" id="KW-1003">Cell membrane</keyword>
<accession>A0A6N9Q2P3</accession>
<dbReference type="PROSITE" id="PS50928">
    <property type="entry name" value="ABC_TM1"/>
    <property type="match status" value="1"/>
</dbReference>
<evidence type="ECO:0000256" key="8">
    <source>
        <dbReference type="ARBA" id="ARBA00023136"/>
    </source>
</evidence>
<evidence type="ECO:0000256" key="1">
    <source>
        <dbReference type="ARBA" id="ARBA00004651"/>
    </source>
</evidence>
<evidence type="ECO:0000256" key="4">
    <source>
        <dbReference type="ARBA" id="ARBA00022475"/>
    </source>
</evidence>
<evidence type="ECO:0000313" key="12">
    <source>
        <dbReference type="EMBL" id="NBI28808.1"/>
    </source>
</evidence>
<dbReference type="SUPFAM" id="SSF161098">
    <property type="entry name" value="MetI-like"/>
    <property type="match status" value="1"/>
</dbReference>
<feature type="transmembrane region" description="Helical" evidence="9">
    <location>
        <begin position="199"/>
        <end position="217"/>
    </location>
</feature>
<dbReference type="InterPro" id="IPR000515">
    <property type="entry name" value="MetI-like"/>
</dbReference>
<organism evidence="12 13">
    <name type="scientific">Chengkuizengella marina</name>
    <dbReference type="NCBI Taxonomy" id="2507566"/>
    <lineage>
        <taxon>Bacteria</taxon>
        <taxon>Bacillati</taxon>
        <taxon>Bacillota</taxon>
        <taxon>Bacilli</taxon>
        <taxon>Bacillales</taxon>
        <taxon>Paenibacillaceae</taxon>
        <taxon>Chengkuizengella</taxon>
    </lineage>
</organism>
<dbReference type="EMBL" id="SIJB01000018">
    <property type="protein sequence ID" value="NBI28808.1"/>
    <property type="molecule type" value="Genomic_DNA"/>
</dbReference>
<dbReference type="NCBIfam" id="TIGR02141">
    <property type="entry name" value="modB_ABC"/>
    <property type="match status" value="1"/>
</dbReference>
<evidence type="ECO:0000256" key="9">
    <source>
        <dbReference type="RuleBase" id="RU363032"/>
    </source>
</evidence>
<dbReference type="PANTHER" id="PTHR30183:SF3">
    <property type="entry name" value="MOLYBDENUM TRANSPORT SYSTEM PERMEASE PROTEIN MODB"/>
    <property type="match status" value="1"/>
</dbReference>
<evidence type="ECO:0000313" key="13">
    <source>
        <dbReference type="Proteomes" id="UP000448943"/>
    </source>
</evidence>
<keyword evidence="13" id="KW-1185">Reference proteome</keyword>
<comment type="caution">
    <text evidence="12">The sequence shown here is derived from an EMBL/GenBank/DDBJ whole genome shotgun (WGS) entry which is preliminary data.</text>
</comment>
<feature type="transmembrane region" description="Helical" evidence="9">
    <location>
        <begin position="92"/>
        <end position="110"/>
    </location>
</feature>
<dbReference type="Pfam" id="PF00528">
    <property type="entry name" value="BPD_transp_1"/>
    <property type="match status" value="1"/>
</dbReference>
<feature type="transmembrane region" description="Helical" evidence="9">
    <location>
        <begin position="51"/>
        <end position="72"/>
    </location>
</feature>
<feature type="transmembrane region" description="Helical" evidence="9">
    <location>
        <begin position="20"/>
        <end position="39"/>
    </location>
</feature>